<organism evidence="3 4">
    <name type="scientific">Brucella cytisi</name>
    <dbReference type="NCBI Taxonomy" id="407152"/>
    <lineage>
        <taxon>Bacteria</taxon>
        <taxon>Pseudomonadati</taxon>
        <taxon>Pseudomonadota</taxon>
        <taxon>Alphaproteobacteria</taxon>
        <taxon>Hyphomicrobiales</taxon>
        <taxon>Brucellaceae</taxon>
        <taxon>Brucella/Ochrobactrum group</taxon>
        <taxon>Brucella</taxon>
    </lineage>
</organism>
<dbReference type="InterPro" id="IPR002525">
    <property type="entry name" value="Transp_IS110-like_N"/>
</dbReference>
<proteinExistence type="predicted"/>
<feature type="domain" description="Transposase IS110-like N-terminal" evidence="1">
    <location>
        <begin position="6"/>
        <end position="144"/>
    </location>
</feature>
<evidence type="ECO:0000259" key="2">
    <source>
        <dbReference type="Pfam" id="PF02371"/>
    </source>
</evidence>
<feature type="domain" description="Transposase IS116/IS110/IS902 C-terminal" evidence="2">
    <location>
        <begin position="212"/>
        <end position="286"/>
    </location>
</feature>
<dbReference type="NCBIfam" id="NF033542">
    <property type="entry name" value="transpos_IS110"/>
    <property type="match status" value="1"/>
</dbReference>
<dbReference type="EMBL" id="MOEC01000083">
    <property type="protein sequence ID" value="OIS90203.1"/>
    <property type="molecule type" value="Genomic_DNA"/>
</dbReference>
<keyword evidence="4" id="KW-1185">Reference proteome</keyword>
<protein>
    <submittedName>
        <fullName evidence="3">IS110 family transposase</fullName>
    </submittedName>
</protein>
<dbReference type="Pfam" id="PF02371">
    <property type="entry name" value="Transposase_20"/>
    <property type="match status" value="1"/>
</dbReference>
<dbReference type="Pfam" id="PF01548">
    <property type="entry name" value="DEDD_Tnp_IS110"/>
    <property type="match status" value="1"/>
</dbReference>
<evidence type="ECO:0000313" key="3">
    <source>
        <dbReference type="EMBL" id="OIS90203.1"/>
    </source>
</evidence>
<evidence type="ECO:0000259" key="1">
    <source>
        <dbReference type="Pfam" id="PF01548"/>
    </source>
</evidence>
<name>A0A1J6HCU7_9HYPH</name>
<accession>A0A1J6HCU7</accession>
<dbReference type="InterPro" id="IPR047650">
    <property type="entry name" value="Transpos_IS110"/>
</dbReference>
<dbReference type="InterPro" id="IPR003346">
    <property type="entry name" value="Transposase_20"/>
</dbReference>
<evidence type="ECO:0000313" key="4">
    <source>
        <dbReference type="Proteomes" id="UP000182985"/>
    </source>
</evidence>
<dbReference type="RefSeq" id="WP_071634676.1">
    <property type="nucleotide sequence ID" value="NZ_MOEC01000083.1"/>
</dbReference>
<dbReference type="AlphaFoldDB" id="A0A1J6HCU7"/>
<dbReference type="GO" id="GO:0006313">
    <property type="term" value="P:DNA transposition"/>
    <property type="evidence" value="ECO:0007669"/>
    <property type="project" value="InterPro"/>
</dbReference>
<gene>
    <name evidence="3" type="ORF">BLA27_28050</name>
</gene>
<dbReference type="PANTHER" id="PTHR33055:SF3">
    <property type="entry name" value="PUTATIVE TRANSPOSASE FOR IS117-RELATED"/>
    <property type="match status" value="1"/>
</dbReference>
<reference evidence="3 4" key="1">
    <citation type="submission" date="2016-10" db="EMBL/GenBank/DDBJ databases">
        <title>The Draft Genome Sequence of the Potato Rhizosphere Bacteria Ochrobactrum sp. IPA7.2.</title>
        <authorList>
            <person name="Gogoleva N.E."/>
            <person name="Khlopko Y.A."/>
            <person name="Burygin G.L."/>
            <person name="Plotnikov A.O."/>
        </authorList>
    </citation>
    <scope>NUCLEOTIDE SEQUENCE [LARGE SCALE GENOMIC DNA]</scope>
    <source>
        <strain evidence="3 4">IPA7.2</strain>
    </source>
</reference>
<dbReference type="PANTHER" id="PTHR33055">
    <property type="entry name" value="TRANSPOSASE FOR INSERTION SEQUENCE ELEMENT IS1111A"/>
    <property type="match status" value="1"/>
</dbReference>
<dbReference type="GO" id="GO:0004803">
    <property type="term" value="F:transposase activity"/>
    <property type="evidence" value="ECO:0007669"/>
    <property type="project" value="InterPro"/>
</dbReference>
<dbReference type="GO" id="GO:0003677">
    <property type="term" value="F:DNA binding"/>
    <property type="evidence" value="ECO:0007669"/>
    <property type="project" value="InterPro"/>
</dbReference>
<sequence length="343" mass="37646">MTIVILGVDLGKTSCSVVGVDATGAVVARRTMRRQTLIDYVTKLPACVVAMEACCGAHHLGWLFAAQGHEVRLMSPEYVRPYIKAQKNDDRDAEGIAEAASRPTMRFIDLKSQEQLDIQTLHRVRSRLVAERRNLINQLRAILLERGIIFPVGRRKLELGVDSLLAEAVEVVSPRVYELVGDLRVEWKDLDTKIEALNTEFIQLARNDAAMRRLTSIPGIGVLNATALVAAVGDASSFKKARDLGAWLGLVPKQYSTGGKPRLLGISKRGNTYLRTLLIHGARAALPSLSTSDTPLGQWLKAMIERGVHRNAVVVALANKLARIAWAALRKETGFDRSYPAAV</sequence>
<dbReference type="OrthoDB" id="5289737at2"/>
<dbReference type="Proteomes" id="UP000182985">
    <property type="component" value="Unassembled WGS sequence"/>
</dbReference>
<comment type="caution">
    <text evidence="3">The sequence shown here is derived from an EMBL/GenBank/DDBJ whole genome shotgun (WGS) entry which is preliminary data.</text>
</comment>